<protein>
    <recommendedName>
        <fullName evidence="3">HTH araC/xylS-type domain-containing protein</fullName>
    </recommendedName>
</protein>
<comment type="caution">
    <text evidence="1">The sequence shown here is derived from an EMBL/GenBank/DDBJ whole genome shotgun (WGS) entry which is preliminary data.</text>
</comment>
<proteinExistence type="predicted"/>
<dbReference type="EMBL" id="JAUCGR010000004">
    <property type="protein sequence ID" value="MDM7832736.1"/>
    <property type="molecule type" value="Genomic_DNA"/>
</dbReference>
<dbReference type="RefSeq" id="WP_289448236.1">
    <property type="nucleotide sequence ID" value="NZ_JAUCGR010000004.1"/>
</dbReference>
<sequence length="270" mass="28990">MAVDQRQYSRWDVVVPGIVEHAWATRHDAPSVEILLPDGRGLAQLVVGEPAQLVDVTTGVRRAEESGVRGLLTRPLVRIAQGPAVRVGLQLHPMALGALGAGALVDAWVPAELVADAELVTASASALDAGDGEGAARRLAGALAARRQPDQPEAERFREVLRHVDATHGAVSAPELARFAQTTVSDLYRWSVRYLGVEPTLYVGAVRFSVFVRRAVGPGVVRPDAVLRALRWYAEGGYSSREVERTTGMSAVDLRLVEERIASLVTRASV</sequence>
<name>A0ABT7SAT3_9CELL</name>
<organism evidence="1 2">
    <name type="scientific">Cellulomonas edaphi</name>
    <dbReference type="NCBI Taxonomy" id="3053468"/>
    <lineage>
        <taxon>Bacteria</taxon>
        <taxon>Bacillati</taxon>
        <taxon>Actinomycetota</taxon>
        <taxon>Actinomycetes</taxon>
        <taxon>Micrococcales</taxon>
        <taxon>Cellulomonadaceae</taxon>
        <taxon>Cellulomonas</taxon>
    </lineage>
</organism>
<evidence type="ECO:0000313" key="1">
    <source>
        <dbReference type="EMBL" id="MDM7832736.1"/>
    </source>
</evidence>
<gene>
    <name evidence="1" type="ORF">QRT05_15470</name>
</gene>
<evidence type="ECO:0000313" key="2">
    <source>
        <dbReference type="Proteomes" id="UP001321453"/>
    </source>
</evidence>
<keyword evidence="2" id="KW-1185">Reference proteome</keyword>
<accession>A0ABT7SAT3</accession>
<evidence type="ECO:0008006" key="3">
    <source>
        <dbReference type="Google" id="ProtNLM"/>
    </source>
</evidence>
<reference evidence="1 2" key="1">
    <citation type="submission" date="2023-06" db="EMBL/GenBank/DDBJ databases">
        <title>Cellulomonas sp. MW9 Whole genome sequence.</title>
        <authorList>
            <person name="Park S."/>
        </authorList>
    </citation>
    <scope>NUCLEOTIDE SEQUENCE [LARGE SCALE GENOMIC DNA]</scope>
    <source>
        <strain evidence="1 2">MW9</strain>
    </source>
</reference>
<dbReference type="Proteomes" id="UP001321453">
    <property type="component" value="Unassembled WGS sequence"/>
</dbReference>